<evidence type="ECO:0000256" key="8">
    <source>
        <dbReference type="ARBA" id="ARBA00022777"/>
    </source>
</evidence>
<evidence type="ECO:0000313" key="17">
    <source>
        <dbReference type="Proteomes" id="UP001344906"/>
    </source>
</evidence>
<dbReference type="Proteomes" id="UP001344906">
    <property type="component" value="Unassembled WGS sequence"/>
</dbReference>
<dbReference type="SMART" id="SM00388">
    <property type="entry name" value="HisKA"/>
    <property type="match status" value="1"/>
</dbReference>
<comment type="similarity">
    <text evidence="2">In the N-terminal section; belongs to the phytochrome family.</text>
</comment>
<dbReference type="Pfam" id="PF01590">
    <property type="entry name" value="GAF"/>
    <property type="match status" value="1"/>
</dbReference>
<dbReference type="Gene3D" id="3.30.450.20">
    <property type="entry name" value="PAS domain"/>
    <property type="match status" value="1"/>
</dbReference>
<dbReference type="PROSITE" id="PS50046">
    <property type="entry name" value="PHYTOCHROME_2"/>
    <property type="match status" value="1"/>
</dbReference>
<dbReference type="Gene3D" id="1.10.287.130">
    <property type="match status" value="1"/>
</dbReference>
<proteinExistence type="inferred from homology"/>
<dbReference type="InterPro" id="IPR003018">
    <property type="entry name" value="GAF"/>
</dbReference>
<dbReference type="InterPro" id="IPR036890">
    <property type="entry name" value="HATPase_C_sf"/>
</dbReference>
<evidence type="ECO:0000256" key="5">
    <source>
        <dbReference type="ARBA" id="ARBA00022543"/>
    </source>
</evidence>
<feature type="domain" description="Phytochrome chromophore attachment site" evidence="13">
    <location>
        <begin position="152"/>
        <end position="310"/>
    </location>
</feature>
<dbReference type="SUPFAM" id="SSF55785">
    <property type="entry name" value="PYP-like sensor domain (PAS domain)"/>
    <property type="match status" value="1"/>
</dbReference>
<keyword evidence="17" id="KW-1185">Reference proteome</keyword>
<dbReference type="InterPro" id="IPR000014">
    <property type="entry name" value="PAS"/>
</dbReference>
<comment type="caution">
    <text evidence="16">The sequence shown here is derived from an EMBL/GenBank/DDBJ whole genome shotgun (WGS) entry which is preliminary data.</text>
</comment>
<feature type="domain" description="PAS" evidence="15">
    <location>
        <begin position="33"/>
        <end position="89"/>
    </location>
</feature>
<evidence type="ECO:0000256" key="2">
    <source>
        <dbReference type="ARBA" id="ARBA00006402"/>
    </source>
</evidence>
<dbReference type="PRINTS" id="PR01033">
    <property type="entry name" value="PHYTOCHROME"/>
</dbReference>
<reference evidence="16 17" key="1">
    <citation type="submission" date="2023-02" db="EMBL/GenBank/DDBJ databases">
        <title>Dictyobacter halimunensis sp. nov., a new member of the class Ktedonobacteria from forest soil in a geothermal area.</title>
        <authorList>
            <person name="Rachmania M.K."/>
            <person name="Ningsih F."/>
            <person name="Sakai Y."/>
            <person name="Yabe S."/>
            <person name="Yokota A."/>
            <person name="Sjamsuridzal W."/>
        </authorList>
    </citation>
    <scope>NUCLEOTIDE SEQUENCE [LARGE SCALE GENOMIC DNA]</scope>
    <source>
        <strain evidence="16 17">S3.2.2.5</strain>
    </source>
</reference>
<dbReference type="PROSITE" id="PS50109">
    <property type="entry name" value="HIS_KIN"/>
    <property type="match status" value="1"/>
</dbReference>
<keyword evidence="12" id="KW-0175">Coiled coil</keyword>
<dbReference type="InterPro" id="IPR013515">
    <property type="entry name" value="Phytochrome_cen-reg"/>
</dbReference>
<dbReference type="Gene3D" id="3.30.450.270">
    <property type="match status" value="1"/>
</dbReference>
<dbReference type="SUPFAM" id="SSF55781">
    <property type="entry name" value="GAF domain-like"/>
    <property type="match status" value="2"/>
</dbReference>
<dbReference type="InterPro" id="IPR029016">
    <property type="entry name" value="GAF-like_dom_sf"/>
</dbReference>
<dbReference type="PANTHER" id="PTHR42878:SF15">
    <property type="entry name" value="BACTERIOPHYTOCHROME"/>
    <property type="match status" value="1"/>
</dbReference>
<evidence type="ECO:0000256" key="9">
    <source>
        <dbReference type="ARBA" id="ARBA00022991"/>
    </source>
</evidence>
<dbReference type="InterPro" id="IPR016132">
    <property type="entry name" value="Phyto_chromo_attachment"/>
</dbReference>
<evidence type="ECO:0000259" key="13">
    <source>
        <dbReference type="PROSITE" id="PS50046"/>
    </source>
</evidence>
<evidence type="ECO:0000259" key="14">
    <source>
        <dbReference type="PROSITE" id="PS50109"/>
    </source>
</evidence>
<evidence type="ECO:0000313" key="16">
    <source>
        <dbReference type="EMBL" id="GLV55374.1"/>
    </source>
</evidence>
<comment type="subunit">
    <text evidence="3">Homodimer.</text>
</comment>
<dbReference type="InterPro" id="IPR043150">
    <property type="entry name" value="Phytochrome_PHY_sf"/>
</dbReference>
<evidence type="ECO:0000256" key="11">
    <source>
        <dbReference type="ARBA" id="ARBA00023170"/>
    </source>
</evidence>
<dbReference type="Gene3D" id="3.30.565.10">
    <property type="entry name" value="Histidine kinase-like ATPase, C-terminal domain"/>
    <property type="match status" value="1"/>
</dbReference>
<dbReference type="InterPro" id="IPR036097">
    <property type="entry name" value="HisK_dim/P_sf"/>
</dbReference>
<keyword evidence="7" id="KW-0808">Transferase</keyword>
<dbReference type="PANTHER" id="PTHR42878">
    <property type="entry name" value="TWO-COMPONENT HISTIDINE KINASE"/>
    <property type="match status" value="1"/>
</dbReference>
<dbReference type="InterPro" id="IPR005467">
    <property type="entry name" value="His_kinase_dom"/>
</dbReference>
<gene>
    <name evidence="16" type="ORF">KDH_22210</name>
</gene>
<keyword evidence="11" id="KW-0675">Receptor</keyword>
<dbReference type="GO" id="GO:0016301">
    <property type="term" value="F:kinase activity"/>
    <property type="evidence" value="ECO:0007669"/>
    <property type="project" value="UniProtKB-KW"/>
</dbReference>
<evidence type="ECO:0000256" key="3">
    <source>
        <dbReference type="ARBA" id="ARBA00011738"/>
    </source>
</evidence>
<dbReference type="SUPFAM" id="SSF55874">
    <property type="entry name" value="ATPase domain of HSP90 chaperone/DNA topoisomerase II/histidine kinase"/>
    <property type="match status" value="1"/>
</dbReference>
<dbReference type="EC" id="2.7.13.3" evidence="4"/>
<dbReference type="CDD" id="cd00082">
    <property type="entry name" value="HisKA"/>
    <property type="match status" value="1"/>
</dbReference>
<dbReference type="RefSeq" id="WP_338249663.1">
    <property type="nucleotide sequence ID" value="NZ_BSRI01000001.1"/>
</dbReference>
<organism evidence="16 17">
    <name type="scientific">Dictyobacter halimunensis</name>
    <dbReference type="NCBI Taxonomy" id="3026934"/>
    <lineage>
        <taxon>Bacteria</taxon>
        <taxon>Bacillati</taxon>
        <taxon>Chloroflexota</taxon>
        <taxon>Ktedonobacteria</taxon>
        <taxon>Ktedonobacterales</taxon>
        <taxon>Dictyobacteraceae</taxon>
        <taxon>Dictyobacter</taxon>
    </lineage>
</organism>
<evidence type="ECO:0000256" key="1">
    <source>
        <dbReference type="ARBA" id="ARBA00000085"/>
    </source>
</evidence>
<dbReference type="PROSITE" id="PS50112">
    <property type="entry name" value="PAS"/>
    <property type="match status" value="1"/>
</dbReference>
<keyword evidence="9" id="KW-0157">Chromophore</keyword>
<comment type="catalytic activity">
    <reaction evidence="1">
        <text>ATP + protein L-histidine = ADP + protein N-phospho-L-histidine.</text>
        <dbReference type="EC" id="2.7.13.3"/>
    </reaction>
</comment>
<name>A0ABQ6FNV1_9CHLR</name>
<evidence type="ECO:0000256" key="6">
    <source>
        <dbReference type="ARBA" id="ARBA00022606"/>
    </source>
</evidence>
<dbReference type="InterPro" id="IPR003661">
    <property type="entry name" value="HisK_dim/P_dom"/>
</dbReference>
<keyword evidence="8 16" id="KW-0418">Kinase</keyword>
<dbReference type="InterPro" id="IPR001294">
    <property type="entry name" value="Phytochrome"/>
</dbReference>
<dbReference type="SUPFAM" id="SSF47384">
    <property type="entry name" value="Homodimeric domain of signal transducing histidine kinase"/>
    <property type="match status" value="1"/>
</dbReference>
<keyword evidence="10" id="KW-0472">Membrane</keyword>
<keyword evidence="5" id="KW-0600">Photoreceptor protein</keyword>
<dbReference type="SMART" id="SM00065">
    <property type="entry name" value="GAF"/>
    <property type="match status" value="1"/>
</dbReference>
<dbReference type="Pfam" id="PF00360">
    <property type="entry name" value="PHY"/>
    <property type="match status" value="1"/>
</dbReference>
<evidence type="ECO:0000256" key="7">
    <source>
        <dbReference type="ARBA" id="ARBA00022679"/>
    </source>
</evidence>
<protein>
    <recommendedName>
        <fullName evidence="4">histidine kinase</fullName>
        <ecNumber evidence="4">2.7.13.3</ecNumber>
    </recommendedName>
</protein>
<evidence type="ECO:0000256" key="12">
    <source>
        <dbReference type="SAM" id="Coils"/>
    </source>
</evidence>
<dbReference type="InterPro" id="IPR035965">
    <property type="entry name" value="PAS-like_dom_sf"/>
</dbReference>
<sequence>MTFLPEQPEPIDLQDCAREPIHIPGAIQPHGVMLILDSHSYRILQVSSNSREVIGRAADALLGESLEELLAPEHMELLRSTEQSQLENNPLYLFTVTLQGSTQQFDGIVHTVGPLLILELEPSAKNGASAVTTEDLYAATQTVFSSLRHLPSVKTMSQLIVEKIRQFTGFDRVMMYRFEADDHGVVIAESKRADLETFLDLHYPESDIPAQARRLYVLNWLRLIANVDYTPAPLLPTVNPLTQQTVDMSHSVLRSVSPIHIEYLKNMGVESSMSISIVKDERLWGLIACHHYAPKYVPYNVRTACELLGRVMSLQLPTVAEQEDTAYRSRLAEVRARLIEQASTHMNLVDALTTSTPTILDAVAATGAAICMGDTCHLLGQTPTTEQIHDLLSWLEHQPEDEIFSSDCLSARYPDAQAWTATASGVLALILSKNAKQYLLWFRPEVKQTVQWAGEPTKIATQTEQGVRLSPRKSFEKWSQIVQGHAQPWNESEVRQMGSLRAALMNVLVHKAEQLAEMNRELERSNQELDAFTYIASHDLKEPLRGIRNYANFLKEDYGHLLDQNGTYQVETLINLSTRMESLMNSLLYYSRLGRTELPMRENDLNEVLADALSLLRYSIEKSGTHIHVAGPLPTVYCDSSRISEVFLNLISNALKYGKEGEARIEIGVLSESAPIPEGVHPPVLYVRDNGIGIPAHHYETIFHIYKRLHGRDEFGGGTGVGLAVVKKIIALHKGAIWLESREGEGTTFYFTVG</sequence>
<evidence type="ECO:0000259" key="15">
    <source>
        <dbReference type="PROSITE" id="PS50112"/>
    </source>
</evidence>
<feature type="domain" description="Histidine kinase" evidence="14">
    <location>
        <begin position="535"/>
        <end position="754"/>
    </location>
</feature>
<dbReference type="InterPro" id="IPR003594">
    <property type="entry name" value="HATPase_dom"/>
</dbReference>
<dbReference type="Pfam" id="PF08446">
    <property type="entry name" value="PAS_2"/>
    <property type="match status" value="1"/>
</dbReference>
<dbReference type="SMART" id="SM00387">
    <property type="entry name" value="HATPase_c"/>
    <property type="match status" value="1"/>
</dbReference>
<dbReference type="Gene3D" id="3.30.450.40">
    <property type="match status" value="1"/>
</dbReference>
<evidence type="ECO:0000256" key="4">
    <source>
        <dbReference type="ARBA" id="ARBA00012438"/>
    </source>
</evidence>
<keyword evidence="6" id="KW-0716">Sensory transduction</keyword>
<feature type="coiled-coil region" evidence="12">
    <location>
        <begin position="505"/>
        <end position="535"/>
    </location>
</feature>
<dbReference type="Pfam" id="PF02518">
    <property type="entry name" value="HATPase_c"/>
    <property type="match status" value="1"/>
</dbReference>
<dbReference type="InterPro" id="IPR013654">
    <property type="entry name" value="PAS_2"/>
</dbReference>
<dbReference type="InterPro" id="IPR050351">
    <property type="entry name" value="BphY/WalK/GraS-like"/>
</dbReference>
<dbReference type="Pfam" id="PF00512">
    <property type="entry name" value="HisKA"/>
    <property type="match status" value="1"/>
</dbReference>
<accession>A0ABQ6FNV1</accession>
<dbReference type="EMBL" id="BSRI01000001">
    <property type="protein sequence ID" value="GLV55374.1"/>
    <property type="molecule type" value="Genomic_DNA"/>
</dbReference>
<evidence type="ECO:0000256" key="10">
    <source>
        <dbReference type="ARBA" id="ARBA00023136"/>
    </source>
</evidence>